<keyword evidence="8 13" id="KW-1133">Transmembrane helix</keyword>
<evidence type="ECO:0000313" key="15">
    <source>
        <dbReference type="Proteomes" id="UP001429580"/>
    </source>
</evidence>
<keyword evidence="10" id="KW-0921">Nickel transport</keyword>
<keyword evidence="7 13" id="KW-0812">Transmembrane</keyword>
<evidence type="ECO:0000256" key="12">
    <source>
        <dbReference type="ARBA" id="ARBA00023285"/>
    </source>
</evidence>
<evidence type="ECO:0000256" key="11">
    <source>
        <dbReference type="ARBA" id="ARBA00023136"/>
    </source>
</evidence>
<dbReference type="PANTHER" id="PTHR40659:SF1">
    <property type="entry name" value="NICKEL_COBALT EFFLUX SYSTEM RCNA"/>
    <property type="match status" value="1"/>
</dbReference>
<dbReference type="RefSeq" id="WP_166955740.1">
    <property type="nucleotide sequence ID" value="NZ_JAASQI010000011.1"/>
</dbReference>
<dbReference type="InterPro" id="IPR011541">
    <property type="entry name" value="Ni/Co_transpt_high_affinity"/>
</dbReference>
<keyword evidence="12" id="KW-0170">Cobalt</keyword>
<keyword evidence="15" id="KW-1185">Reference proteome</keyword>
<dbReference type="PANTHER" id="PTHR40659">
    <property type="entry name" value="NICKEL/COBALT EFFLUX SYSTEM RCNA"/>
    <property type="match status" value="1"/>
</dbReference>
<evidence type="ECO:0000256" key="2">
    <source>
        <dbReference type="ARBA" id="ARBA00004651"/>
    </source>
</evidence>
<dbReference type="Pfam" id="PF03824">
    <property type="entry name" value="NicO"/>
    <property type="match status" value="2"/>
</dbReference>
<feature type="transmembrane region" description="Helical" evidence="13">
    <location>
        <begin position="359"/>
        <end position="381"/>
    </location>
</feature>
<keyword evidence="4 13" id="KW-0813">Transport</keyword>
<dbReference type="Proteomes" id="UP001429580">
    <property type="component" value="Unassembled WGS sequence"/>
</dbReference>
<evidence type="ECO:0000256" key="8">
    <source>
        <dbReference type="ARBA" id="ARBA00022989"/>
    </source>
</evidence>
<reference evidence="14 15" key="1">
    <citation type="submission" date="2020-03" db="EMBL/GenBank/DDBJ databases">
        <title>Genomic Encyclopedia of Type Strains, Phase IV (KMG-IV): sequencing the most valuable type-strain genomes for metagenomic binning, comparative biology and taxonomic classification.</title>
        <authorList>
            <person name="Goeker M."/>
        </authorList>
    </citation>
    <scope>NUCLEOTIDE SEQUENCE [LARGE SCALE GENOMIC DNA]</scope>
    <source>
        <strain evidence="14 15">DSM 103870</strain>
    </source>
</reference>
<sequence length="384" mass="39401">MSDTIFATAGSSRDRPAWHALLIRTAVVVISLVVVVGAYALLSRLWPSPADIPAPRHPFGAGLQETAPAPTGIGGAIIAIQSVFYTRMVGALRAFASASSATAGITALWTLAALGFAYGIFHAAGPGHGKAVISGYLVADGRRSLRRGLALAFASSLLQALSAIAIVGVLAVFLDATASAINASARLIEQASFGLVAIVGFVILWRKSGKLLAFFRPPAPPDPFGNLPFQPAETAVSGRFLAQDADAAPAACDHPSCRTAGCCDHTHLLTPEEVGRLHSFREMAAVTFSAGLRPCTGAIIVLVFALSQRQFAAGIAATLAMALGTFITVGTLACLAVYAKRFAVRLAGTNNRRGAGAVAALEVLASALVAVTGIVLMLGAYQAG</sequence>
<evidence type="ECO:0000256" key="6">
    <source>
        <dbReference type="ARBA" id="ARBA00022596"/>
    </source>
</evidence>
<evidence type="ECO:0000256" key="1">
    <source>
        <dbReference type="ARBA" id="ARBA00002510"/>
    </source>
</evidence>
<comment type="function">
    <text evidence="1">Efflux system for nickel and cobalt.</text>
</comment>
<comment type="caution">
    <text evidence="14">The sequence shown here is derived from an EMBL/GenBank/DDBJ whole genome shotgun (WGS) entry which is preliminary data.</text>
</comment>
<feature type="transmembrane region" description="Helical" evidence="13">
    <location>
        <begin position="149"/>
        <end position="174"/>
    </location>
</feature>
<comment type="similarity">
    <text evidence="13">Belongs to the NiCoT transporter (TC 2.A.52) family.</text>
</comment>
<feature type="transmembrane region" description="Helical" evidence="13">
    <location>
        <begin position="311"/>
        <end position="338"/>
    </location>
</feature>
<protein>
    <recommendedName>
        <fullName evidence="13">Nickel/cobalt efflux system</fullName>
    </recommendedName>
</protein>
<feature type="transmembrane region" description="Helical" evidence="13">
    <location>
        <begin position="94"/>
        <end position="121"/>
    </location>
</feature>
<dbReference type="InterPro" id="IPR051224">
    <property type="entry name" value="NiCoT_RcnA"/>
</dbReference>
<evidence type="ECO:0000256" key="10">
    <source>
        <dbReference type="ARBA" id="ARBA00023112"/>
    </source>
</evidence>
<feature type="transmembrane region" description="Helical" evidence="13">
    <location>
        <begin position="283"/>
        <end position="305"/>
    </location>
</feature>
<keyword evidence="5" id="KW-1003">Cell membrane</keyword>
<gene>
    <name evidence="14" type="ORF">FHS82_003758</name>
</gene>
<keyword evidence="11 13" id="KW-0472">Membrane</keyword>
<accession>A0ABX0V3U5</accession>
<evidence type="ECO:0000256" key="7">
    <source>
        <dbReference type="ARBA" id="ARBA00022692"/>
    </source>
</evidence>
<feature type="transmembrane region" description="Helical" evidence="13">
    <location>
        <begin position="186"/>
        <end position="205"/>
    </location>
</feature>
<organism evidence="14 15">
    <name type="scientific">Pseudochelatococcus lubricantis</name>
    <dbReference type="NCBI Taxonomy" id="1538102"/>
    <lineage>
        <taxon>Bacteria</taxon>
        <taxon>Pseudomonadati</taxon>
        <taxon>Pseudomonadota</taxon>
        <taxon>Alphaproteobacteria</taxon>
        <taxon>Hyphomicrobiales</taxon>
        <taxon>Chelatococcaceae</taxon>
        <taxon>Pseudochelatococcus</taxon>
    </lineage>
</organism>
<keyword evidence="9" id="KW-0406">Ion transport</keyword>
<feature type="transmembrane region" description="Helical" evidence="13">
    <location>
        <begin position="21"/>
        <end position="42"/>
    </location>
</feature>
<keyword evidence="6" id="KW-0533">Nickel</keyword>
<dbReference type="EMBL" id="JAASQI010000011">
    <property type="protein sequence ID" value="NIJ59897.1"/>
    <property type="molecule type" value="Genomic_DNA"/>
</dbReference>
<evidence type="ECO:0000256" key="3">
    <source>
        <dbReference type="ARBA" id="ARBA00022426"/>
    </source>
</evidence>
<evidence type="ECO:0000256" key="5">
    <source>
        <dbReference type="ARBA" id="ARBA00022475"/>
    </source>
</evidence>
<evidence type="ECO:0000256" key="4">
    <source>
        <dbReference type="ARBA" id="ARBA00022448"/>
    </source>
</evidence>
<evidence type="ECO:0000313" key="14">
    <source>
        <dbReference type="EMBL" id="NIJ59897.1"/>
    </source>
</evidence>
<evidence type="ECO:0000256" key="9">
    <source>
        <dbReference type="ARBA" id="ARBA00023065"/>
    </source>
</evidence>
<keyword evidence="3" id="KW-0171">Cobalt transport</keyword>
<comment type="subcellular location">
    <subcellularLocation>
        <location evidence="2 13">Cell membrane</location>
        <topology evidence="2 13">Multi-pass membrane protein</topology>
    </subcellularLocation>
</comment>
<proteinExistence type="inferred from homology"/>
<evidence type="ECO:0000256" key="13">
    <source>
        <dbReference type="RuleBase" id="RU362101"/>
    </source>
</evidence>
<name>A0ABX0V3U5_9HYPH</name>